<evidence type="ECO:0000256" key="3">
    <source>
        <dbReference type="ARBA" id="ARBA00022737"/>
    </source>
</evidence>
<dbReference type="SMART" id="SM00364">
    <property type="entry name" value="LRR_BAC"/>
    <property type="match status" value="3"/>
</dbReference>
<evidence type="ECO:0000313" key="4">
    <source>
        <dbReference type="EMBL" id="CAG5133275.1"/>
    </source>
</evidence>
<proteinExistence type="predicted"/>
<comment type="caution">
    <text evidence="4">The sequence shown here is derived from an EMBL/GenBank/DDBJ whole genome shotgun (WGS) entry which is preliminary data.</text>
</comment>
<dbReference type="AlphaFoldDB" id="A0A8S4A064"/>
<dbReference type="OrthoDB" id="6130270at2759"/>
<dbReference type="SUPFAM" id="SSF52058">
    <property type="entry name" value="L domain-like"/>
    <property type="match status" value="1"/>
</dbReference>
<evidence type="ECO:0000256" key="1">
    <source>
        <dbReference type="ARBA" id="ARBA00022614"/>
    </source>
</evidence>
<dbReference type="PROSITE" id="PS51450">
    <property type="entry name" value="LRR"/>
    <property type="match status" value="2"/>
</dbReference>
<dbReference type="PANTHER" id="PTHR24373:SF275">
    <property type="entry name" value="TIR DOMAIN-CONTAINING PROTEIN"/>
    <property type="match status" value="1"/>
</dbReference>
<protein>
    <submittedName>
        <fullName evidence="4">Uncharacterized protein</fullName>
    </submittedName>
</protein>
<dbReference type="EMBL" id="CAJHNH020006057">
    <property type="protein sequence ID" value="CAG5133275.1"/>
    <property type="molecule type" value="Genomic_DNA"/>
</dbReference>
<name>A0A8S4A064_9EUPU</name>
<dbReference type="Pfam" id="PF13855">
    <property type="entry name" value="LRR_8"/>
    <property type="match status" value="1"/>
</dbReference>
<accession>A0A8S4A064</accession>
<keyword evidence="1" id="KW-0433">Leucine-rich repeat</keyword>
<dbReference type="SMART" id="SM00369">
    <property type="entry name" value="LRR_TYP"/>
    <property type="match status" value="5"/>
</dbReference>
<dbReference type="InterPro" id="IPR003591">
    <property type="entry name" value="Leu-rich_rpt_typical-subtyp"/>
</dbReference>
<evidence type="ECO:0000313" key="5">
    <source>
        <dbReference type="Proteomes" id="UP000678393"/>
    </source>
</evidence>
<dbReference type="InterPro" id="IPR032675">
    <property type="entry name" value="LRR_dom_sf"/>
</dbReference>
<keyword evidence="5" id="KW-1185">Reference proteome</keyword>
<keyword evidence="3" id="KW-0677">Repeat</keyword>
<dbReference type="InterPro" id="IPR050328">
    <property type="entry name" value="Dev_Immune_Receptor"/>
</dbReference>
<evidence type="ECO:0000256" key="2">
    <source>
        <dbReference type="ARBA" id="ARBA00022729"/>
    </source>
</evidence>
<sequence>MRHIGLTLVTLKLDNVSLSSWPEWLQYFPHLQTLEMTCQFPSIPDNAFDGQENILMTLTLINGILTETSLSLSNLSSLSTLVLDNNNISRINSLPNFGILSSISINYNRLSNATHLSDILRSVSNSLTILQAEENKLSSFPDLSFMTKLLEIYLSNNLISDTSSGFISPSVTYLEAENNNIRSLVGFLSKAEDLQYLKLKGNRIISVSRENIPLKVSELDLSKNLIAKLTDTSFPENNSLNLLFLNYNPISTISPSAFASLTKLDSISLRGTKLARLPLALGSLTNLVSLDLSESSYLVCSCQEKALRSWYLSRPLACFGECGPLTIAYFLNMFSEGCW</sequence>
<gene>
    <name evidence="4" type="ORF">CUNI_LOCUS18833</name>
</gene>
<dbReference type="InterPro" id="IPR001611">
    <property type="entry name" value="Leu-rich_rpt"/>
</dbReference>
<keyword evidence="2" id="KW-0732">Signal</keyword>
<dbReference type="Gene3D" id="3.80.10.10">
    <property type="entry name" value="Ribonuclease Inhibitor"/>
    <property type="match status" value="3"/>
</dbReference>
<dbReference type="Proteomes" id="UP000678393">
    <property type="component" value="Unassembled WGS sequence"/>
</dbReference>
<reference evidence="4" key="1">
    <citation type="submission" date="2021-04" db="EMBL/GenBank/DDBJ databases">
        <authorList>
            <consortium name="Molecular Ecology Group"/>
        </authorList>
    </citation>
    <scope>NUCLEOTIDE SEQUENCE</scope>
</reference>
<organism evidence="4 5">
    <name type="scientific">Candidula unifasciata</name>
    <dbReference type="NCBI Taxonomy" id="100452"/>
    <lineage>
        <taxon>Eukaryota</taxon>
        <taxon>Metazoa</taxon>
        <taxon>Spiralia</taxon>
        <taxon>Lophotrochozoa</taxon>
        <taxon>Mollusca</taxon>
        <taxon>Gastropoda</taxon>
        <taxon>Heterobranchia</taxon>
        <taxon>Euthyneura</taxon>
        <taxon>Panpulmonata</taxon>
        <taxon>Eupulmonata</taxon>
        <taxon>Stylommatophora</taxon>
        <taxon>Helicina</taxon>
        <taxon>Helicoidea</taxon>
        <taxon>Geomitridae</taxon>
        <taxon>Candidula</taxon>
    </lineage>
</organism>
<dbReference type="PANTHER" id="PTHR24373">
    <property type="entry name" value="SLIT RELATED LEUCINE-RICH REPEAT NEURONAL PROTEIN"/>
    <property type="match status" value="1"/>
</dbReference>